<keyword evidence="3" id="KW-1185">Reference proteome</keyword>
<dbReference type="AlphaFoldDB" id="A0AAD5L5A9"/>
<evidence type="ECO:0000256" key="1">
    <source>
        <dbReference type="SAM" id="MobiDB-lite"/>
    </source>
</evidence>
<reference evidence="2" key="1">
    <citation type="submission" date="2021-12" db="EMBL/GenBank/DDBJ databases">
        <title>Prjna785345.</title>
        <authorList>
            <person name="Rujirawat T."/>
            <person name="Krajaejun T."/>
        </authorList>
    </citation>
    <scope>NUCLEOTIDE SEQUENCE</scope>
    <source>
        <strain evidence="2">Pi057C3</strain>
    </source>
</reference>
<organism evidence="2 3">
    <name type="scientific">Pythium insidiosum</name>
    <name type="common">Pythiosis disease agent</name>
    <dbReference type="NCBI Taxonomy" id="114742"/>
    <lineage>
        <taxon>Eukaryota</taxon>
        <taxon>Sar</taxon>
        <taxon>Stramenopiles</taxon>
        <taxon>Oomycota</taxon>
        <taxon>Peronosporomycetes</taxon>
        <taxon>Pythiales</taxon>
        <taxon>Pythiaceae</taxon>
        <taxon>Pythium</taxon>
    </lineage>
</organism>
<feature type="compositionally biased region" description="Polar residues" evidence="1">
    <location>
        <begin position="69"/>
        <end position="78"/>
    </location>
</feature>
<feature type="region of interest" description="Disordered" evidence="1">
    <location>
        <begin position="54"/>
        <end position="157"/>
    </location>
</feature>
<gene>
    <name evidence="2" type="ORF">P43SY_010871</name>
</gene>
<feature type="compositionally biased region" description="Polar residues" evidence="1">
    <location>
        <begin position="129"/>
        <end position="147"/>
    </location>
</feature>
<sequence length="193" mass="20553">MDHQEDEEEDPEEDPEYEDDFADDDGPLSTRLTPTGSDGELLDLVLAEPSLLAGESTLKRGDNEDPLATTRNAPSSAEPTARKSLLPVGSDSELIDILQQQLEVEARNDGQDHDKPVADSPQEDESQAAMANNSGTDHASDSSTRQTHGGDRGAACELHIISSSQQQQQHCPAFDTSAVALETLEPSSTVSGG</sequence>
<feature type="region of interest" description="Disordered" evidence="1">
    <location>
        <begin position="1"/>
        <end position="37"/>
    </location>
</feature>
<name>A0AAD5L5A9_PYTIN</name>
<comment type="caution">
    <text evidence="2">The sequence shown here is derived from an EMBL/GenBank/DDBJ whole genome shotgun (WGS) entry which is preliminary data.</text>
</comment>
<feature type="compositionally biased region" description="Basic and acidic residues" evidence="1">
    <location>
        <begin position="104"/>
        <end position="117"/>
    </location>
</feature>
<evidence type="ECO:0000313" key="3">
    <source>
        <dbReference type="Proteomes" id="UP001209570"/>
    </source>
</evidence>
<feature type="compositionally biased region" description="Acidic residues" evidence="1">
    <location>
        <begin position="1"/>
        <end position="26"/>
    </location>
</feature>
<accession>A0AAD5L5A9</accession>
<evidence type="ECO:0000313" key="2">
    <source>
        <dbReference type="EMBL" id="KAJ0390054.1"/>
    </source>
</evidence>
<proteinExistence type="predicted"/>
<dbReference type="Proteomes" id="UP001209570">
    <property type="component" value="Unassembled WGS sequence"/>
</dbReference>
<protein>
    <submittedName>
        <fullName evidence="2">Uncharacterized protein</fullName>
    </submittedName>
</protein>
<dbReference type="EMBL" id="JAKCXM010002672">
    <property type="protein sequence ID" value="KAJ0390054.1"/>
    <property type="molecule type" value="Genomic_DNA"/>
</dbReference>